<feature type="compositionally biased region" description="Basic and acidic residues" evidence="1">
    <location>
        <begin position="204"/>
        <end position="218"/>
    </location>
</feature>
<organism evidence="2 4">
    <name type="scientific">Blattamonas nauphoetae</name>
    <dbReference type="NCBI Taxonomy" id="2049346"/>
    <lineage>
        <taxon>Eukaryota</taxon>
        <taxon>Metamonada</taxon>
        <taxon>Preaxostyla</taxon>
        <taxon>Oxymonadida</taxon>
        <taxon>Blattamonas</taxon>
    </lineage>
</organism>
<evidence type="ECO:0000313" key="2">
    <source>
        <dbReference type="EMBL" id="KAK2940346.1"/>
    </source>
</evidence>
<feature type="region of interest" description="Disordered" evidence="1">
    <location>
        <begin position="1"/>
        <end position="40"/>
    </location>
</feature>
<evidence type="ECO:0000256" key="1">
    <source>
        <dbReference type="SAM" id="MobiDB-lite"/>
    </source>
</evidence>
<feature type="compositionally biased region" description="Basic and acidic residues" evidence="1">
    <location>
        <begin position="9"/>
        <end position="27"/>
    </location>
</feature>
<dbReference type="Proteomes" id="UP001281761">
    <property type="component" value="Unassembled WGS sequence"/>
</dbReference>
<evidence type="ECO:0000313" key="4">
    <source>
        <dbReference type="Proteomes" id="UP001281761"/>
    </source>
</evidence>
<sequence length="286" mass="32980">MVVDDGDSADQRPEERQMSMRWIRPELIDEEEGKDEEWRDIQENEGEVFSNLWNGLDLPVKRQPVSVTVSEAGFLNSDKKKIEKDTSTTDNSKPESKTSINNEDKSELKKDTSQAPATKRESSQDTEGKSTKLSFTSTTGRKREKTKKETAKQKTPEEPKLEQKSPPEKEKSTSQPSEQPIPSQTETEPPKDDPPPNQNEATEEDKPKDEEAEEKPVNIEDQQIIIGRLQNMTFEEMIELKLMEDEERAKTKDKRNNTHNKELSKRIRICKHIRNYRRNHSSDSEG</sequence>
<name>A0ABQ9WPF3_9EUKA</name>
<feature type="region of interest" description="Disordered" evidence="1">
    <location>
        <begin position="247"/>
        <end position="286"/>
    </location>
</feature>
<feature type="compositionally biased region" description="Basic and acidic residues" evidence="1">
    <location>
        <begin position="77"/>
        <end position="130"/>
    </location>
</feature>
<proteinExistence type="predicted"/>
<evidence type="ECO:0000313" key="3">
    <source>
        <dbReference type="EMBL" id="KAK2947776.1"/>
    </source>
</evidence>
<feature type="compositionally biased region" description="Polar residues" evidence="1">
    <location>
        <begin position="173"/>
        <end position="183"/>
    </location>
</feature>
<accession>A0ABQ9WPF3</accession>
<dbReference type="EMBL" id="JARBJD010000686">
    <property type="protein sequence ID" value="KAK2940346.1"/>
    <property type="molecule type" value="Genomic_DNA"/>
</dbReference>
<protein>
    <submittedName>
        <fullName evidence="2">Uncharacterized protein</fullName>
    </submittedName>
</protein>
<feature type="region of interest" description="Disordered" evidence="1">
    <location>
        <begin position="69"/>
        <end position="223"/>
    </location>
</feature>
<comment type="caution">
    <text evidence="2">The sequence shown here is derived from an EMBL/GenBank/DDBJ whole genome shotgun (WGS) entry which is preliminary data.</text>
</comment>
<gene>
    <name evidence="3" type="ORF">BLNAU_17295</name>
    <name evidence="2" type="ORF">BLNAU_24739</name>
</gene>
<dbReference type="EMBL" id="JARBJD010000191">
    <property type="protein sequence ID" value="KAK2947776.1"/>
    <property type="molecule type" value="Genomic_DNA"/>
</dbReference>
<feature type="compositionally biased region" description="Basic residues" evidence="1">
    <location>
        <begin position="266"/>
        <end position="279"/>
    </location>
</feature>
<reference evidence="2 4" key="1">
    <citation type="journal article" date="2022" name="bioRxiv">
        <title>Genomics of Preaxostyla Flagellates Illuminates Evolutionary Transitions and the Path Towards Mitochondrial Loss.</title>
        <authorList>
            <person name="Novak L.V.F."/>
            <person name="Treitli S.C."/>
            <person name="Pyrih J."/>
            <person name="Halakuc P."/>
            <person name="Pipaliya S.V."/>
            <person name="Vacek V."/>
            <person name="Brzon O."/>
            <person name="Soukal P."/>
            <person name="Eme L."/>
            <person name="Dacks J.B."/>
            <person name="Karnkowska A."/>
            <person name="Elias M."/>
            <person name="Hampl V."/>
        </authorList>
    </citation>
    <scope>NUCLEOTIDE SEQUENCE [LARGE SCALE GENOMIC DNA]</scope>
    <source>
        <strain evidence="2">NAU3</strain>
        <tissue evidence="2">Gut</tissue>
    </source>
</reference>
<keyword evidence="4" id="KW-1185">Reference proteome</keyword>
<feature type="compositionally biased region" description="Basic and acidic residues" evidence="1">
    <location>
        <begin position="146"/>
        <end position="172"/>
    </location>
</feature>
<feature type="compositionally biased region" description="Basic and acidic residues" evidence="1">
    <location>
        <begin position="247"/>
        <end position="265"/>
    </location>
</feature>